<gene>
    <name evidence="1" type="ORF">HMH01_00935</name>
</gene>
<evidence type="ECO:0000313" key="2">
    <source>
        <dbReference type="Proteomes" id="UP000572377"/>
    </source>
</evidence>
<accession>A0A849L031</accession>
<evidence type="ECO:0008006" key="3">
    <source>
        <dbReference type="Google" id="ProtNLM"/>
    </source>
</evidence>
<dbReference type="AlphaFoldDB" id="A0A849L031"/>
<keyword evidence="2" id="KW-1185">Reference proteome</keyword>
<organism evidence="1 2">
    <name type="scientific">Halovulum dunhuangense</name>
    <dbReference type="NCBI Taxonomy" id="1505036"/>
    <lineage>
        <taxon>Bacteria</taxon>
        <taxon>Pseudomonadati</taxon>
        <taxon>Pseudomonadota</taxon>
        <taxon>Alphaproteobacteria</taxon>
        <taxon>Rhodobacterales</taxon>
        <taxon>Paracoccaceae</taxon>
        <taxon>Halovulum</taxon>
    </lineage>
</organism>
<protein>
    <recommendedName>
        <fullName evidence="3">Apea-like HEPN domain-containing protein</fullName>
    </recommendedName>
</protein>
<comment type="caution">
    <text evidence="1">The sequence shown here is derived from an EMBL/GenBank/DDBJ whole genome shotgun (WGS) entry which is preliminary data.</text>
</comment>
<reference evidence="1 2" key="1">
    <citation type="submission" date="2020-05" db="EMBL/GenBank/DDBJ databases">
        <title>Gimesia benthica sp. nov., a novel planctomycete isolated from a deep-sea water sample of the Northwest Indian Ocean.</title>
        <authorList>
            <person name="Wang J."/>
            <person name="Ruan C."/>
            <person name="Song L."/>
            <person name="Zhu Y."/>
            <person name="Li A."/>
            <person name="Zheng X."/>
            <person name="Wang L."/>
            <person name="Lu Z."/>
            <person name="Huang Y."/>
            <person name="Du W."/>
            <person name="Zhou Y."/>
            <person name="Huang L."/>
            <person name="Dai X."/>
        </authorList>
    </citation>
    <scope>NUCLEOTIDE SEQUENCE [LARGE SCALE GENOMIC DNA]</scope>
    <source>
        <strain evidence="1 2">YYQ-30</strain>
    </source>
</reference>
<name>A0A849L031_9RHOB</name>
<sequence>MGLRVHRALSWMGRAEALAGQDADTAFILYWIAFNAAYADAADFEPGTAGLTERGRMEGYFARLVRLDADKRIYDAIWSRYSGPVRVLLDNRFVFEPFWRHQNDPEGAPGWQERFEAARRTVGTALARHETTKVLTILFDRLYVLRNQLVHGGATWNSGVNRQQVRDGAAILGFLVPVFIDLMMDNPAEDWGHPFYPVVPG</sequence>
<proteinExistence type="predicted"/>
<evidence type="ECO:0000313" key="1">
    <source>
        <dbReference type="EMBL" id="NNU78990.1"/>
    </source>
</evidence>
<dbReference type="Proteomes" id="UP000572377">
    <property type="component" value="Unassembled WGS sequence"/>
</dbReference>
<dbReference type="EMBL" id="JABFBC010000001">
    <property type="protein sequence ID" value="NNU78990.1"/>
    <property type="molecule type" value="Genomic_DNA"/>
</dbReference>